<keyword evidence="1" id="KW-1133">Transmembrane helix</keyword>
<accession>A0A8B7PGL6</accession>
<dbReference type="KEGG" id="hazt:108680417"/>
<dbReference type="GeneID" id="108680417"/>
<gene>
    <name evidence="3" type="primary">LOC108680417</name>
</gene>
<dbReference type="OrthoDB" id="6361021at2759"/>
<keyword evidence="1" id="KW-0472">Membrane</keyword>
<reference evidence="3" key="1">
    <citation type="submission" date="2025-08" db="UniProtKB">
        <authorList>
            <consortium name="RefSeq"/>
        </authorList>
    </citation>
    <scope>IDENTIFICATION</scope>
    <source>
        <tissue evidence="3">Whole organism</tissue>
    </source>
</reference>
<evidence type="ECO:0000313" key="3">
    <source>
        <dbReference type="RefSeq" id="XP_018024717.1"/>
    </source>
</evidence>
<protein>
    <submittedName>
        <fullName evidence="3">Uncharacterized protein LOC108680417 isoform X1</fullName>
    </submittedName>
</protein>
<proteinExistence type="predicted"/>
<sequence>MDQKTSFETVKPLEYPIYAKLDDISRCVHYDDFKVAVQRQLLVPQGLNNSRTVLPQKVLWFAPSQSSSEHNFYGNVSFTIKWKTVLQKLGPNLYLIDQAIYNTRSFTRVVLTKNNYDGILPRLNLDSSGSPMITSLLGFYHASQCMNRAGAVGPHELQIAIEVDDADARWLYRECCVAANNHSEANAPNFGDYTRRNGEESKFKSFKCFKFNTARNCVCFYKWTLEECEEHMKAVLGAAKPSTSSGHRATTRESCSLYDMDLHTATLPSTSRANMGQRTSTRSESNGGAIAVAAVAAVAAAATVFFAWRKASRDSK</sequence>
<evidence type="ECO:0000313" key="2">
    <source>
        <dbReference type="Proteomes" id="UP000694843"/>
    </source>
</evidence>
<evidence type="ECO:0000256" key="1">
    <source>
        <dbReference type="SAM" id="Phobius"/>
    </source>
</evidence>
<dbReference type="RefSeq" id="XP_018024717.1">
    <property type="nucleotide sequence ID" value="XM_018169228.1"/>
</dbReference>
<keyword evidence="1" id="KW-0812">Transmembrane</keyword>
<keyword evidence="2" id="KW-1185">Reference proteome</keyword>
<name>A0A8B7PGL6_HYAAZ</name>
<dbReference type="AlphaFoldDB" id="A0A8B7PGL6"/>
<organism evidence="2 3">
    <name type="scientific">Hyalella azteca</name>
    <name type="common">Amphipod</name>
    <dbReference type="NCBI Taxonomy" id="294128"/>
    <lineage>
        <taxon>Eukaryota</taxon>
        <taxon>Metazoa</taxon>
        <taxon>Ecdysozoa</taxon>
        <taxon>Arthropoda</taxon>
        <taxon>Crustacea</taxon>
        <taxon>Multicrustacea</taxon>
        <taxon>Malacostraca</taxon>
        <taxon>Eumalacostraca</taxon>
        <taxon>Peracarida</taxon>
        <taxon>Amphipoda</taxon>
        <taxon>Senticaudata</taxon>
        <taxon>Talitrida</taxon>
        <taxon>Talitroidea</taxon>
        <taxon>Hyalellidae</taxon>
        <taxon>Hyalella</taxon>
    </lineage>
</organism>
<dbReference type="Proteomes" id="UP000694843">
    <property type="component" value="Unplaced"/>
</dbReference>
<feature type="transmembrane region" description="Helical" evidence="1">
    <location>
        <begin position="287"/>
        <end position="308"/>
    </location>
</feature>